<reference evidence="2 3" key="1">
    <citation type="journal article" date="2019" name="Genome Biol. Evol.">
        <title>Insights into the evolution of the New World diploid cottons (Gossypium, subgenus Houzingenia) based on genome sequencing.</title>
        <authorList>
            <person name="Grover C.E."/>
            <person name="Arick M.A. 2nd"/>
            <person name="Thrash A."/>
            <person name="Conover J.L."/>
            <person name="Sanders W.S."/>
            <person name="Peterson D.G."/>
            <person name="Frelichowski J.E."/>
            <person name="Scheffler J.A."/>
            <person name="Scheffler B.E."/>
            <person name="Wendel J.F."/>
        </authorList>
    </citation>
    <scope>NUCLEOTIDE SEQUENCE [LARGE SCALE GENOMIC DNA]</scope>
    <source>
        <strain evidence="2">185</strain>
        <tissue evidence="2">Leaf</tissue>
    </source>
</reference>
<dbReference type="Proteomes" id="UP000593577">
    <property type="component" value="Unassembled WGS sequence"/>
</dbReference>
<dbReference type="Pfam" id="PF13456">
    <property type="entry name" value="RVT_3"/>
    <property type="match status" value="1"/>
</dbReference>
<dbReference type="AlphaFoldDB" id="A0A7J8WKZ4"/>
<dbReference type="InterPro" id="IPR002156">
    <property type="entry name" value="RNaseH_domain"/>
</dbReference>
<evidence type="ECO:0000313" key="3">
    <source>
        <dbReference type="Proteomes" id="UP000593577"/>
    </source>
</evidence>
<evidence type="ECO:0000259" key="1">
    <source>
        <dbReference type="Pfam" id="PF13456"/>
    </source>
</evidence>
<organism evidence="2 3">
    <name type="scientific">Gossypium aridum</name>
    <name type="common">American cotton</name>
    <name type="synonym">Erioxylum aridum</name>
    <dbReference type="NCBI Taxonomy" id="34290"/>
    <lineage>
        <taxon>Eukaryota</taxon>
        <taxon>Viridiplantae</taxon>
        <taxon>Streptophyta</taxon>
        <taxon>Embryophyta</taxon>
        <taxon>Tracheophyta</taxon>
        <taxon>Spermatophyta</taxon>
        <taxon>Magnoliopsida</taxon>
        <taxon>eudicotyledons</taxon>
        <taxon>Gunneridae</taxon>
        <taxon>Pentapetalae</taxon>
        <taxon>rosids</taxon>
        <taxon>malvids</taxon>
        <taxon>Malvales</taxon>
        <taxon>Malvaceae</taxon>
        <taxon>Malvoideae</taxon>
        <taxon>Gossypium</taxon>
    </lineage>
</organism>
<keyword evidence="3" id="KW-1185">Reference proteome</keyword>
<accession>A0A7J8WKZ4</accession>
<name>A0A7J8WKZ4_GOSAI</name>
<proteinExistence type="predicted"/>
<gene>
    <name evidence="2" type="ORF">Goari_016893</name>
</gene>
<sequence>MDGLILLERQEFNKVLINTNNLEVVNALQDRQLADSSSILLRRINRILKTIDQWSVRHISRETNQVVVYIIKMTFNKTFAIQVFEDAHEQLEAGLCTTDRIRINSMYARAVSFLVRRLSNNA</sequence>
<evidence type="ECO:0000313" key="2">
    <source>
        <dbReference type="EMBL" id="MBA0675344.1"/>
    </source>
</evidence>
<dbReference type="EMBL" id="JABFAA010000001">
    <property type="protein sequence ID" value="MBA0675344.1"/>
    <property type="molecule type" value="Genomic_DNA"/>
</dbReference>
<dbReference type="GO" id="GO:0003676">
    <property type="term" value="F:nucleic acid binding"/>
    <property type="evidence" value="ECO:0007669"/>
    <property type="project" value="InterPro"/>
</dbReference>
<dbReference type="GO" id="GO:0004523">
    <property type="term" value="F:RNA-DNA hybrid ribonuclease activity"/>
    <property type="evidence" value="ECO:0007669"/>
    <property type="project" value="InterPro"/>
</dbReference>
<protein>
    <recommendedName>
        <fullName evidence="1">RNase H type-1 domain-containing protein</fullName>
    </recommendedName>
</protein>
<feature type="domain" description="RNase H type-1" evidence="1">
    <location>
        <begin position="2"/>
        <end position="72"/>
    </location>
</feature>
<comment type="caution">
    <text evidence="2">The sequence shown here is derived from an EMBL/GenBank/DDBJ whole genome shotgun (WGS) entry which is preliminary data.</text>
</comment>